<dbReference type="PROSITE" id="PS51257">
    <property type="entry name" value="PROKAR_LIPOPROTEIN"/>
    <property type="match status" value="1"/>
</dbReference>
<dbReference type="RefSeq" id="WP_103960960.1">
    <property type="nucleotide sequence ID" value="NZ_FNVT01000014.1"/>
</dbReference>
<gene>
    <name evidence="2" type="ORF">SAMN05444920_11447</name>
</gene>
<feature type="chain" id="PRO_5039142273" description="Sporulation and spore germination" evidence="1">
    <location>
        <begin position="22"/>
        <end position="164"/>
    </location>
</feature>
<evidence type="ECO:0000313" key="2">
    <source>
        <dbReference type="EMBL" id="SEG99771.1"/>
    </source>
</evidence>
<organism evidence="2 3">
    <name type="scientific">Nonomuraea solani</name>
    <dbReference type="NCBI Taxonomy" id="1144553"/>
    <lineage>
        <taxon>Bacteria</taxon>
        <taxon>Bacillati</taxon>
        <taxon>Actinomycetota</taxon>
        <taxon>Actinomycetes</taxon>
        <taxon>Streptosporangiales</taxon>
        <taxon>Streptosporangiaceae</taxon>
        <taxon>Nonomuraea</taxon>
    </lineage>
</organism>
<evidence type="ECO:0000313" key="3">
    <source>
        <dbReference type="Proteomes" id="UP000236732"/>
    </source>
</evidence>
<evidence type="ECO:0008006" key="4">
    <source>
        <dbReference type="Google" id="ProtNLM"/>
    </source>
</evidence>
<keyword evidence="1" id="KW-0732">Signal</keyword>
<dbReference type="AlphaFoldDB" id="A0A1H6ERQ3"/>
<dbReference type="EMBL" id="FNVT01000014">
    <property type="protein sequence ID" value="SEG99771.1"/>
    <property type="molecule type" value="Genomic_DNA"/>
</dbReference>
<evidence type="ECO:0000256" key="1">
    <source>
        <dbReference type="SAM" id="SignalP"/>
    </source>
</evidence>
<keyword evidence="3" id="KW-1185">Reference proteome</keyword>
<reference evidence="2 3" key="1">
    <citation type="submission" date="2016-10" db="EMBL/GenBank/DDBJ databases">
        <authorList>
            <person name="de Groot N.N."/>
        </authorList>
    </citation>
    <scope>NUCLEOTIDE SEQUENCE [LARGE SCALE GENOMIC DNA]</scope>
    <source>
        <strain evidence="2 3">CGMCC 4.7037</strain>
    </source>
</reference>
<sequence>MRTTFARRAIAAGLLTLIAVAGCGVRPSDVITAGDPPSGPVAPSAMTTTLYLVRNGRLSPVTRSGDRRLFLTTKLALLATGPTTREQEHGFTTDLPPEAAPFAVTPKPAGRLVVTPSTPAGELSILAIQQIVCTVVAAAAPESPGLITVLGADQDAGPRTCPTG</sequence>
<protein>
    <recommendedName>
        <fullName evidence="4">Sporulation and spore germination</fullName>
    </recommendedName>
</protein>
<name>A0A1H6ERQ3_9ACTN</name>
<dbReference type="OrthoDB" id="3626511at2"/>
<accession>A0A1H6ERQ3</accession>
<dbReference type="Proteomes" id="UP000236732">
    <property type="component" value="Unassembled WGS sequence"/>
</dbReference>
<proteinExistence type="predicted"/>
<feature type="signal peptide" evidence="1">
    <location>
        <begin position="1"/>
        <end position="21"/>
    </location>
</feature>